<dbReference type="Proteomes" id="UP000000674">
    <property type="component" value="Chromosome"/>
</dbReference>
<dbReference type="InterPro" id="IPR036866">
    <property type="entry name" value="RibonucZ/Hydroxyglut_hydro"/>
</dbReference>
<name>A0B8U6_METTP</name>
<keyword evidence="3" id="KW-1185">Reference proteome</keyword>
<evidence type="ECO:0000313" key="2">
    <source>
        <dbReference type="EMBL" id="ABK15120.1"/>
    </source>
</evidence>
<gene>
    <name evidence="2" type="ordered locus">Mthe_1345</name>
</gene>
<dbReference type="SMART" id="SM00849">
    <property type="entry name" value="Lactamase_B"/>
    <property type="match status" value="1"/>
</dbReference>
<organism evidence="2 3">
    <name type="scientific">Methanothrix thermoacetophila (strain DSM 6194 / JCM 14653 / NBRC 101360 / PT)</name>
    <name type="common">Methanosaeta thermophila</name>
    <dbReference type="NCBI Taxonomy" id="349307"/>
    <lineage>
        <taxon>Archaea</taxon>
        <taxon>Methanobacteriati</taxon>
        <taxon>Methanobacteriota</taxon>
        <taxon>Stenosarchaea group</taxon>
        <taxon>Methanomicrobia</taxon>
        <taxon>Methanotrichales</taxon>
        <taxon>Methanotrichaceae</taxon>
        <taxon>Methanothrix</taxon>
    </lineage>
</organism>
<dbReference type="KEGG" id="mtp:Mthe_1345"/>
<dbReference type="AlphaFoldDB" id="A0B8U6"/>
<evidence type="ECO:0000259" key="1">
    <source>
        <dbReference type="SMART" id="SM00849"/>
    </source>
</evidence>
<dbReference type="EMBL" id="CP000477">
    <property type="protein sequence ID" value="ABK15120.1"/>
    <property type="molecule type" value="Genomic_DNA"/>
</dbReference>
<dbReference type="OrthoDB" id="197151at2157"/>
<dbReference type="Gene3D" id="3.60.15.10">
    <property type="entry name" value="Ribonuclease Z/Hydroxyacylglutathione hydrolase-like"/>
    <property type="match status" value="1"/>
</dbReference>
<evidence type="ECO:0000313" key="3">
    <source>
        <dbReference type="Proteomes" id="UP000000674"/>
    </source>
</evidence>
<reference evidence="2 3" key="1">
    <citation type="submission" date="2006-10" db="EMBL/GenBank/DDBJ databases">
        <title>Complete sequence of Methanosaeta thermophila PT.</title>
        <authorList>
            <consortium name="US DOE Joint Genome Institute"/>
            <person name="Copeland A."/>
            <person name="Lucas S."/>
            <person name="Lapidus A."/>
            <person name="Barry K."/>
            <person name="Detter J.C."/>
            <person name="Glavina del Rio T."/>
            <person name="Hammon N."/>
            <person name="Israni S."/>
            <person name="Pitluck S."/>
            <person name="Chain P."/>
            <person name="Malfatti S."/>
            <person name="Shin M."/>
            <person name="Vergez L."/>
            <person name="Schmutz J."/>
            <person name="Larimer F."/>
            <person name="Land M."/>
            <person name="Hauser L."/>
            <person name="Kyrpides N."/>
            <person name="Kim E."/>
            <person name="Smith K.S."/>
            <person name="Ingram-Smith C."/>
            <person name="Richardson P."/>
        </authorList>
    </citation>
    <scope>NUCLEOTIDE SEQUENCE [LARGE SCALE GENOMIC DNA]</scope>
    <source>
        <strain evidence="3">DSM 6194 / JCM 14653 / NBRC 101360 / PT</strain>
    </source>
</reference>
<dbReference type="PANTHER" id="PTHR42951:SF4">
    <property type="entry name" value="ACYL-COENZYME A THIOESTERASE MBLAC2"/>
    <property type="match status" value="1"/>
</dbReference>
<dbReference type="GeneID" id="4462841"/>
<dbReference type="STRING" id="349307.Mthe_1345"/>
<feature type="domain" description="Metallo-beta-lactamase" evidence="1">
    <location>
        <begin position="23"/>
        <end position="204"/>
    </location>
</feature>
<accession>A0B8U6</accession>
<protein>
    <submittedName>
        <fullName evidence="2">Beta-lactamase domain protein</fullName>
    </submittedName>
</protein>
<dbReference type="RefSeq" id="WP_011696512.1">
    <property type="nucleotide sequence ID" value="NC_008553.1"/>
</dbReference>
<dbReference type="HOGENOM" id="CLU_030571_2_4_2"/>
<dbReference type="Pfam" id="PF00753">
    <property type="entry name" value="Lactamase_B"/>
    <property type="match status" value="1"/>
</dbReference>
<proteinExistence type="predicted"/>
<sequence>MRYKNVCDRVYAVGGPGITGGDDCCVYLVDCGADLALIDAGLGRSVDNILRNVQSAGYEPHWIKYIIATHCHIDHIGGIAPIVNLYGPKVIAHELDRKGIEEVHDDLTAADLYGVKYTPTKVDISLRGEHEMIRIGDVDFHMIHTPGHTPGSISPFIDTDDGRVLFGQDIHGPFSPRWGSDLAKWKESMEKILSLNIDVLCEGHAGVYKGENARRYIESYLKRYGQSRSV</sequence>
<dbReference type="SUPFAM" id="SSF56281">
    <property type="entry name" value="Metallo-hydrolase/oxidoreductase"/>
    <property type="match status" value="1"/>
</dbReference>
<dbReference type="InterPro" id="IPR050855">
    <property type="entry name" value="NDM-1-like"/>
</dbReference>
<dbReference type="PANTHER" id="PTHR42951">
    <property type="entry name" value="METALLO-BETA-LACTAMASE DOMAIN-CONTAINING"/>
    <property type="match status" value="1"/>
</dbReference>
<dbReference type="InterPro" id="IPR001279">
    <property type="entry name" value="Metallo-B-lactamas"/>
</dbReference>